<accession>A0ABY3WUQ5</accession>
<evidence type="ECO:0000313" key="3">
    <source>
        <dbReference type="EMBL" id="UNM16393.1"/>
    </source>
</evidence>
<evidence type="ECO:0000256" key="1">
    <source>
        <dbReference type="SAM" id="MobiDB-lite"/>
    </source>
</evidence>
<dbReference type="Proteomes" id="UP000828924">
    <property type="component" value="Chromosome"/>
</dbReference>
<reference evidence="3 4" key="1">
    <citation type="submission" date="2021-03" db="EMBL/GenBank/DDBJ databases">
        <title>Complete genome of Streptomyces formicae strain 1H-GS9 (DSM 100524).</title>
        <authorList>
            <person name="Atanasov K.E."/>
            <person name="Altabella T."/>
            <person name="Ferrer A."/>
        </authorList>
    </citation>
    <scope>NUCLEOTIDE SEQUENCE [LARGE SCALE GENOMIC DNA]</scope>
    <source>
        <strain evidence="3 4">1H-GS9</strain>
    </source>
</reference>
<keyword evidence="4" id="KW-1185">Reference proteome</keyword>
<dbReference type="PANTHER" id="PTHR41349:SF1">
    <property type="entry name" value="PROTEIN CBG08683"/>
    <property type="match status" value="1"/>
</dbReference>
<sequence>MPHTLSLVSPTSPREGDRLTFRWSTDAPHPKNWIGIYDGDRKPGVGSSLVWEYVTTASGEITLDTTGLGEGTYTAYLLATDGYGILARTEPLTIALRPPVTPPHCVVDSFTTGEYAAGSRVSVALGPLWIRPQGNASGAPSFRRLAGDSWLGVSPDGTISGTAPAGPTARPARITVGVKDSAGGTDTVTVQVPVRTPAARTRLTVASLNLWEAGRNTADGHEKLLRLILGQRLDAVALQETGGTAAEPLARALGWHSYDSPAGVGLISRFPLAGTTAPLTDLPAVAATLRLPGDRTVRLWAAQLDEGAYGPYALRDGRTAAEVEAAELNSLRYRQAGALLAAMKSDLAASRTAPVVLAAGLASPSHLDRPTRRGRTAVVRWPVTVALGRAGLTDAFRDEHPNAARQPGTTWSPVRPDEPRDRIDQVQYAGPLRVEGAYTLCTGWPRPVPDAAGNGWPSDHAAPAVTFSLR</sequence>
<evidence type="ECO:0000259" key="2">
    <source>
        <dbReference type="Pfam" id="PF03372"/>
    </source>
</evidence>
<evidence type="ECO:0000313" key="4">
    <source>
        <dbReference type="Proteomes" id="UP000828924"/>
    </source>
</evidence>
<protein>
    <recommendedName>
        <fullName evidence="2">Endonuclease/exonuclease/phosphatase domain-containing protein</fullName>
    </recommendedName>
</protein>
<dbReference type="InterPro" id="IPR036691">
    <property type="entry name" value="Endo/exonu/phosph_ase_sf"/>
</dbReference>
<dbReference type="Gene3D" id="3.60.10.10">
    <property type="entry name" value="Endonuclease/exonuclease/phosphatase"/>
    <property type="match status" value="1"/>
</dbReference>
<dbReference type="InterPro" id="IPR005135">
    <property type="entry name" value="Endo/exonuclease/phosphatase"/>
</dbReference>
<dbReference type="PANTHER" id="PTHR41349">
    <property type="match status" value="1"/>
</dbReference>
<gene>
    <name evidence="3" type="ORF">J4032_07790</name>
</gene>
<organism evidence="3 4">
    <name type="scientific">Streptomyces formicae</name>
    <dbReference type="NCBI Taxonomy" id="1616117"/>
    <lineage>
        <taxon>Bacteria</taxon>
        <taxon>Bacillati</taxon>
        <taxon>Actinomycetota</taxon>
        <taxon>Actinomycetes</taxon>
        <taxon>Kitasatosporales</taxon>
        <taxon>Streptomycetaceae</taxon>
        <taxon>Streptomyces</taxon>
    </lineage>
</organism>
<name>A0ABY3WUQ5_9ACTN</name>
<dbReference type="SUPFAM" id="SSF56219">
    <property type="entry name" value="DNase I-like"/>
    <property type="match status" value="1"/>
</dbReference>
<dbReference type="Pfam" id="PF03372">
    <property type="entry name" value="Exo_endo_phos"/>
    <property type="match status" value="1"/>
</dbReference>
<dbReference type="EMBL" id="CP071872">
    <property type="protein sequence ID" value="UNM16393.1"/>
    <property type="molecule type" value="Genomic_DNA"/>
</dbReference>
<feature type="region of interest" description="Disordered" evidence="1">
    <location>
        <begin position="399"/>
        <end position="419"/>
    </location>
</feature>
<proteinExistence type="predicted"/>
<feature type="domain" description="Endonuclease/exonuclease/phosphatase" evidence="2">
    <location>
        <begin position="207"/>
        <end position="460"/>
    </location>
</feature>